<gene>
    <name evidence="1" type="ORF">CGI_10019015</name>
</gene>
<accession>K1QNK0</accession>
<evidence type="ECO:0000313" key="1">
    <source>
        <dbReference type="EMBL" id="EKC32614.1"/>
    </source>
</evidence>
<name>K1QNK0_MAGGI</name>
<reference evidence="1" key="1">
    <citation type="journal article" date="2012" name="Nature">
        <title>The oyster genome reveals stress adaptation and complexity of shell formation.</title>
        <authorList>
            <person name="Zhang G."/>
            <person name="Fang X."/>
            <person name="Guo X."/>
            <person name="Li L."/>
            <person name="Luo R."/>
            <person name="Xu F."/>
            <person name="Yang P."/>
            <person name="Zhang L."/>
            <person name="Wang X."/>
            <person name="Qi H."/>
            <person name="Xiong Z."/>
            <person name="Que H."/>
            <person name="Xie Y."/>
            <person name="Holland P.W."/>
            <person name="Paps J."/>
            <person name="Zhu Y."/>
            <person name="Wu F."/>
            <person name="Chen Y."/>
            <person name="Wang J."/>
            <person name="Peng C."/>
            <person name="Meng J."/>
            <person name="Yang L."/>
            <person name="Liu J."/>
            <person name="Wen B."/>
            <person name="Zhang N."/>
            <person name="Huang Z."/>
            <person name="Zhu Q."/>
            <person name="Feng Y."/>
            <person name="Mount A."/>
            <person name="Hedgecock D."/>
            <person name="Xu Z."/>
            <person name="Liu Y."/>
            <person name="Domazet-Loso T."/>
            <person name="Du Y."/>
            <person name="Sun X."/>
            <person name="Zhang S."/>
            <person name="Liu B."/>
            <person name="Cheng P."/>
            <person name="Jiang X."/>
            <person name="Li J."/>
            <person name="Fan D."/>
            <person name="Wang W."/>
            <person name="Fu W."/>
            <person name="Wang T."/>
            <person name="Wang B."/>
            <person name="Zhang J."/>
            <person name="Peng Z."/>
            <person name="Li Y."/>
            <person name="Li N."/>
            <person name="Wang J."/>
            <person name="Chen M."/>
            <person name="He Y."/>
            <person name="Tan F."/>
            <person name="Song X."/>
            <person name="Zheng Q."/>
            <person name="Huang R."/>
            <person name="Yang H."/>
            <person name="Du X."/>
            <person name="Chen L."/>
            <person name="Yang M."/>
            <person name="Gaffney P.M."/>
            <person name="Wang S."/>
            <person name="Luo L."/>
            <person name="She Z."/>
            <person name="Ming Y."/>
            <person name="Huang W."/>
            <person name="Zhang S."/>
            <person name="Huang B."/>
            <person name="Zhang Y."/>
            <person name="Qu T."/>
            <person name="Ni P."/>
            <person name="Miao G."/>
            <person name="Wang J."/>
            <person name="Wang Q."/>
            <person name="Steinberg C.E."/>
            <person name="Wang H."/>
            <person name="Li N."/>
            <person name="Qian L."/>
            <person name="Zhang G."/>
            <person name="Li Y."/>
            <person name="Yang H."/>
            <person name="Liu X."/>
            <person name="Wang J."/>
            <person name="Yin Y."/>
            <person name="Wang J."/>
        </authorList>
    </citation>
    <scope>NUCLEOTIDE SEQUENCE [LARGE SCALE GENOMIC DNA]</scope>
    <source>
        <strain evidence="1">05x7-T-G4-1.051#20</strain>
    </source>
</reference>
<sequence length="60" mass="6804">MSGSSSHFHSNRGVKRKNNDHFPFLLVKVKFRVITILNENGWNKGASKTIPCYPQNTSDV</sequence>
<organism evidence="1">
    <name type="scientific">Magallana gigas</name>
    <name type="common">Pacific oyster</name>
    <name type="synonym">Crassostrea gigas</name>
    <dbReference type="NCBI Taxonomy" id="29159"/>
    <lineage>
        <taxon>Eukaryota</taxon>
        <taxon>Metazoa</taxon>
        <taxon>Spiralia</taxon>
        <taxon>Lophotrochozoa</taxon>
        <taxon>Mollusca</taxon>
        <taxon>Bivalvia</taxon>
        <taxon>Autobranchia</taxon>
        <taxon>Pteriomorphia</taxon>
        <taxon>Ostreida</taxon>
        <taxon>Ostreoidea</taxon>
        <taxon>Ostreidae</taxon>
        <taxon>Magallana</taxon>
    </lineage>
</organism>
<dbReference type="AlphaFoldDB" id="K1QNK0"/>
<proteinExistence type="predicted"/>
<dbReference type="HOGENOM" id="CLU_2943990_0_0_1"/>
<dbReference type="InParanoid" id="K1QNK0"/>
<protein>
    <submittedName>
        <fullName evidence="1">Uncharacterized protein</fullName>
    </submittedName>
</protein>
<dbReference type="EMBL" id="JH819067">
    <property type="protein sequence ID" value="EKC32614.1"/>
    <property type="molecule type" value="Genomic_DNA"/>
</dbReference>